<evidence type="ECO:0000256" key="1">
    <source>
        <dbReference type="SAM" id="MobiDB-lite"/>
    </source>
</evidence>
<reference evidence="2 3" key="1">
    <citation type="journal article" date="2023" name="BMC Biotechnol.">
        <title>Vitis rotundifolia cv Carlos genome sequencing.</title>
        <authorList>
            <person name="Huff M."/>
            <person name="Hulse-Kemp A."/>
            <person name="Scheffler B."/>
            <person name="Youngblood R."/>
            <person name="Simpson S."/>
            <person name="Babiker E."/>
            <person name="Staton M."/>
        </authorList>
    </citation>
    <scope>NUCLEOTIDE SEQUENCE [LARGE SCALE GENOMIC DNA]</scope>
    <source>
        <tissue evidence="2">Leaf</tissue>
    </source>
</reference>
<dbReference type="Proteomes" id="UP001168098">
    <property type="component" value="Unassembled WGS sequence"/>
</dbReference>
<comment type="caution">
    <text evidence="2">The sequence shown here is derived from an EMBL/GenBank/DDBJ whole genome shotgun (WGS) entry which is preliminary data.</text>
</comment>
<gene>
    <name evidence="2" type="ORF">PVL29_011992</name>
</gene>
<sequence length="59" mass="6534">MHTSPSHTHSHVARTPHSSPMAFTGHPKPPRAARISPQLTHGLLTTTMHPRPPLRTPYN</sequence>
<keyword evidence="3" id="KW-1185">Reference proteome</keyword>
<organism evidence="2 3">
    <name type="scientific">Vitis rotundifolia</name>
    <name type="common">Muscadine grape</name>
    <dbReference type="NCBI Taxonomy" id="103349"/>
    <lineage>
        <taxon>Eukaryota</taxon>
        <taxon>Viridiplantae</taxon>
        <taxon>Streptophyta</taxon>
        <taxon>Embryophyta</taxon>
        <taxon>Tracheophyta</taxon>
        <taxon>Spermatophyta</taxon>
        <taxon>Magnoliopsida</taxon>
        <taxon>eudicotyledons</taxon>
        <taxon>Gunneridae</taxon>
        <taxon>Pentapetalae</taxon>
        <taxon>rosids</taxon>
        <taxon>Vitales</taxon>
        <taxon>Vitaceae</taxon>
        <taxon>Viteae</taxon>
        <taxon>Vitis</taxon>
    </lineage>
</organism>
<name>A0AA38ZQG6_VITRO</name>
<feature type="compositionally biased region" description="Pro residues" evidence="1">
    <location>
        <begin position="50"/>
        <end position="59"/>
    </location>
</feature>
<accession>A0AA38ZQG6</accession>
<protein>
    <submittedName>
        <fullName evidence="2">Uncharacterized protein</fullName>
    </submittedName>
</protein>
<feature type="region of interest" description="Disordered" evidence="1">
    <location>
        <begin position="1"/>
        <end position="59"/>
    </location>
</feature>
<dbReference type="AlphaFoldDB" id="A0AA38ZQG6"/>
<evidence type="ECO:0000313" key="2">
    <source>
        <dbReference type="EMBL" id="KAJ9693080.1"/>
    </source>
</evidence>
<dbReference type="EMBL" id="JARBHA010000009">
    <property type="protein sequence ID" value="KAJ9693080.1"/>
    <property type="molecule type" value="Genomic_DNA"/>
</dbReference>
<evidence type="ECO:0000313" key="3">
    <source>
        <dbReference type="Proteomes" id="UP001168098"/>
    </source>
</evidence>
<feature type="compositionally biased region" description="Polar residues" evidence="1">
    <location>
        <begin position="37"/>
        <end position="48"/>
    </location>
</feature>
<proteinExistence type="predicted"/>